<comment type="caution">
    <text evidence="3">The sequence shown here is derived from an EMBL/GenBank/DDBJ whole genome shotgun (WGS) entry which is preliminary data.</text>
</comment>
<evidence type="ECO:0000313" key="4">
    <source>
        <dbReference type="Proteomes" id="UP001528411"/>
    </source>
</evidence>
<accession>A0ABT5FHI1</accession>
<dbReference type="PANTHER" id="PTHR42852:SF18">
    <property type="entry name" value="CHROMOSOME UNDETERMINED SCAFFOLD_47, WHOLE GENOME SHOTGUN SEQUENCE"/>
    <property type="match status" value="1"/>
</dbReference>
<evidence type="ECO:0000256" key="1">
    <source>
        <dbReference type="SAM" id="SignalP"/>
    </source>
</evidence>
<dbReference type="InterPro" id="IPR013766">
    <property type="entry name" value="Thioredoxin_domain"/>
</dbReference>
<feature type="domain" description="Thioredoxin" evidence="2">
    <location>
        <begin position="18"/>
        <end position="159"/>
    </location>
</feature>
<protein>
    <submittedName>
        <fullName evidence="3">TlpA disulfide reductase family protein</fullName>
    </submittedName>
</protein>
<feature type="signal peptide" evidence="1">
    <location>
        <begin position="1"/>
        <end position="22"/>
    </location>
</feature>
<dbReference type="PROSITE" id="PS51352">
    <property type="entry name" value="THIOREDOXIN_2"/>
    <property type="match status" value="1"/>
</dbReference>
<proteinExistence type="predicted"/>
<dbReference type="EMBL" id="JAQOMS010000002">
    <property type="protein sequence ID" value="MDC2890647.1"/>
    <property type="molecule type" value="Genomic_DNA"/>
</dbReference>
<sequence>MTKSLLSCSTLFLLIFSLAVTALEQPKALNDPQAQLQQLLEQNKGKVIYLDFWASWCIPCRRSFPWMNQIKSDFGAESFTVISVNLDEERQLADEFLLQNTANFAVVFNPTGSIAEQYKILGMPSSFIIDKTGQFRFAHTGFFSNKQDQYELQIKQLLTE</sequence>
<dbReference type="PANTHER" id="PTHR42852">
    <property type="entry name" value="THIOL:DISULFIDE INTERCHANGE PROTEIN DSBE"/>
    <property type="match status" value="1"/>
</dbReference>
<evidence type="ECO:0000259" key="2">
    <source>
        <dbReference type="PROSITE" id="PS51352"/>
    </source>
</evidence>
<dbReference type="InterPro" id="IPR000866">
    <property type="entry name" value="AhpC/TSA"/>
</dbReference>
<dbReference type="CDD" id="cd02966">
    <property type="entry name" value="TlpA_like_family"/>
    <property type="match status" value="1"/>
</dbReference>
<dbReference type="InterPro" id="IPR050553">
    <property type="entry name" value="Thioredoxin_ResA/DsbE_sf"/>
</dbReference>
<gene>
    <name evidence="3" type="ORF">PN838_20260</name>
</gene>
<dbReference type="Proteomes" id="UP001528411">
    <property type="component" value="Unassembled WGS sequence"/>
</dbReference>
<name>A0ABT5FHI1_9GAMM</name>
<evidence type="ECO:0000313" key="3">
    <source>
        <dbReference type="EMBL" id="MDC2890647.1"/>
    </source>
</evidence>
<keyword evidence="1" id="KW-0732">Signal</keyword>
<feature type="chain" id="PRO_5046589127" evidence="1">
    <location>
        <begin position="23"/>
        <end position="160"/>
    </location>
</feature>
<dbReference type="RefSeq" id="WP_215965355.1">
    <property type="nucleotide sequence ID" value="NZ_JAQOMS010000002.1"/>
</dbReference>
<reference evidence="3 4" key="1">
    <citation type="submission" date="2023-01" db="EMBL/GenBank/DDBJ databases">
        <title>Psychrosphaera sp. nov., isolated from marine algae.</title>
        <authorList>
            <person name="Bayburt H."/>
            <person name="Choi B.J."/>
            <person name="Kim J.M."/>
            <person name="Choi D.G."/>
            <person name="Jeon C.O."/>
        </authorList>
    </citation>
    <scope>NUCLEOTIDE SEQUENCE [LARGE SCALE GENOMIC DNA]</scope>
    <source>
        <strain evidence="3 4">G1-22</strain>
    </source>
</reference>
<keyword evidence="4" id="KW-1185">Reference proteome</keyword>
<organism evidence="3 4">
    <name type="scientific">Psychrosphaera algicola</name>
    <dbReference type="NCBI Taxonomy" id="3023714"/>
    <lineage>
        <taxon>Bacteria</taxon>
        <taxon>Pseudomonadati</taxon>
        <taxon>Pseudomonadota</taxon>
        <taxon>Gammaproteobacteria</taxon>
        <taxon>Alteromonadales</taxon>
        <taxon>Pseudoalteromonadaceae</taxon>
        <taxon>Psychrosphaera</taxon>
    </lineage>
</organism>
<dbReference type="Pfam" id="PF00578">
    <property type="entry name" value="AhpC-TSA"/>
    <property type="match status" value="1"/>
</dbReference>